<evidence type="ECO:0000313" key="4">
    <source>
        <dbReference type="Proteomes" id="UP000813427"/>
    </source>
</evidence>
<feature type="chain" id="PRO_5035460968" evidence="2">
    <location>
        <begin position="20"/>
        <end position="261"/>
    </location>
</feature>
<dbReference type="InterPro" id="IPR008701">
    <property type="entry name" value="NPP1"/>
</dbReference>
<dbReference type="PANTHER" id="PTHR33657:SF6">
    <property type="entry name" value="SECRETED PROTEIN"/>
    <property type="match status" value="1"/>
</dbReference>
<dbReference type="PANTHER" id="PTHR33657">
    <property type="entry name" value="DOMAIN PROTEIN, PUTATIVE (AFU_ORTHOLOGUE AFUA_5G00600)-RELATED"/>
    <property type="match status" value="1"/>
</dbReference>
<evidence type="ECO:0000256" key="2">
    <source>
        <dbReference type="SAM" id="SignalP"/>
    </source>
</evidence>
<comment type="caution">
    <text evidence="3">The sequence shown here is derived from an EMBL/GenBank/DDBJ whole genome shotgun (WGS) entry which is preliminary data.</text>
</comment>
<dbReference type="AlphaFoldDB" id="A0A8K0W8W2"/>
<name>A0A8K0W8W2_9HYPO</name>
<keyword evidence="4" id="KW-1185">Reference proteome</keyword>
<dbReference type="EMBL" id="JAGPXF010000006">
    <property type="protein sequence ID" value="KAH7239284.1"/>
    <property type="molecule type" value="Genomic_DNA"/>
</dbReference>
<dbReference type="OrthoDB" id="89086at2759"/>
<evidence type="ECO:0000256" key="1">
    <source>
        <dbReference type="SAM" id="MobiDB-lite"/>
    </source>
</evidence>
<evidence type="ECO:0000313" key="3">
    <source>
        <dbReference type="EMBL" id="KAH7239284.1"/>
    </source>
</evidence>
<proteinExistence type="predicted"/>
<feature type="signal peptide" evidence="2">
    <location>
        <begin position="1"/>
        <end position="19"/>
    </location>
</feature>
<feature type="region of interest" description="Disordered" evidence="1">
    <location>
        <begin position="69"/>
        <end position="89"/>
    </location>
</feature>
<dbReference type="PIRSF" id="PIRSF029958">
    <property type="entry name" value="Necrosis-inducing_protein"/>
    <property type="match status" value="1"/>
</dbReference>
<reference evidence="3" key="1">
    <citation type="journal article" date="2021" name="Nat. Commun.">
        <title>Genetic determinants of endophytism in the Arabidopsis root mycobiome.</title>
        <authorList>
            <person name="Mesny F."/>
            <person name="Miyauchi S."/>
            <person name="Thiergart T."/>
            <person name="Pickel B."/>
            <person name="Atanasova L."/>
            <person name="Karlsson M."/>
            <person name="Huettel B."/>
            <person name="Barry K.W."/>
            <person name="Haridas S."/>
            <person name="Chen C."/>
            <person name="Bauer D."/>
            <person name="Andreopoulos W."/>
            <person name="Pangilinan J."/>
            <person name="LaButti K."/>
            <person name="Riley R."/>
            <person name="Lipzen A."/>
            <person name="Clum A."/>
            <person name="Drula E."/>
            <person name="Henrissat B."/>
            <person name="Kohler A."/>
            <person name="Grigoriev I.V."/>
            <person name="Martin F.M."/>
            <person name="Hacquard S."/>
        </authorList>
    </citation>
    <scope>NUCLEOTIDE SEQUENCE</scope>
    <source>
        <strain evidence="3">MPI-SDFR-AT-0068</strain>
    </source>
</reference>
<keyword evidence="2" id="KW-0732">Signal</keyword>
<gene>
    <name evidence="3" type="ORF">BKA59DRAFT_458602</name>
</gene>
<dbReference type="Pfam" id="PF05630">
    <property type="entry name" value="NPP1"/>
    <property type="match status" value="1"/>
</dbReference>
<organism evidence="3 4">
    <name type="scientific">Fusarium tricinctum</name>
    <dbReference type="NCBI Taxonomy" id="61284"/>
    <lineage>
        <taxon>Eukaryota</taxon>
        <taxon>Fungi</taxon>
        <taxon>Dikarya</taxon>
        <taxon>Ascomycota</taxon>
        <taxon>Pezizomycotina</taxon>
        <taxon>Sordariomycetes</taxon>
        <taxon>Hypocreomycetidae</taxon>
        <taxon>Hypocreales</taxon>
        <taxon>Nectriaceae</taxon>
        <taxon>Fusarium</taxon>
        <taxon>Fusarium tricinctum species complex</taxon>
    </lineage>
</organism>
<dbReference type="Proteomes" id="UP000813427">
    <property type="component" value="Unassembled WGS sequence"/>
</dbReference>
<sequence length="261" mass="29240">MRTSYFPSVLLAIAHIVLAYPSPILDEKDVFKRNVLTKLPRNTDANSAKYQPALDFDKDSCYNTAAVDPNGNVNPGLPNKGSNPSAGCRDRQRLDNANVYSRSRCNNGWCAYMYEYYFEVDRTGAGSGGHVHDWENVVVFVQNNNRIARVAPSAHGDYSGATNNPVLDGNHALIVYHKDGGSTHSFRIAREDERNNVENEYGWWQIADLVAWNGYPNDYVQDQLTRHDFGKASIKLVDSRFGDNLKKAAGNSVPGFDPYQW</sequence>
<accession>A0A8K0W8W2</accession>
<protein>
    <submittedName>
        <fullName evidence="3">Necrosis inducing protein-domain-containing protein</fullName>
    </submittedName>
</protein>